<evidence type="ECO:0000313" key="2">
    <source>
        <dbReference type="EMBL" id="KAB7739662.1"/>
    </source>
</evidence>
<evidence type="ECO:0000256" key="1">
    <source>
        <dbReference type="SAM" id="Phobius"/>
    </source>
</evidence>
<protein>
    <recommendedName>
        <fullName evidence="4">DUF4345 domain-containing protein</fullName>
    </recommendedName>
</protein>
<keyword evidence="3" id="KW-1185">Reference proteome</keyword>
<evidence type="ECO:0000313" key="3">
    <source>
        <dbReference type="Proteomes" id="UP000468901"/>
    </source>
</evidence>
<dbReference type="EMBL" id="WESC01000009">
    <property type="protein sequence ID" value="KAB7739662.1"/>
    <property type="molecule type" value="Genomic_DNA"/>
</dbReference>
<feature type="transmembrane region" description="Helical" evidence="1">
    <location>
        <begin position="103"/>
        <end position="121"/>
    </location>
</feature>
<feature type="transmembrane region" description="Helical" evidence="1">
    <location>
        <begin position="46"/>
        <end position="65"/>
    </location>
</feature>
<reference evidence="2 3" key="1">
    <citation type="submission" date="2019-09" db="EMBL/GenBank/DDBJ databases">
        <title>Parvibaculum sedimenti sp. nov., isolated from sediment.</title>
        <authorList>
            <person name="Wang Y."/>
        </authorList>
    </citation>
    <scope>NUCLEOTIDE SEQUENCE [LARGE SCALE GENOMIC DNA]</scope>
    <source>
        <strain evidence="2 3">HXT-9</strain>
    </source>
</reference>
<feature type="transmembrane region" description="Helical" evidence="1">
    <location>
        <begin position="77"/>
        <end position="97"/>
    </location>
</feature>
<accession>A0A6N6VIQ0</accession>
<comment type="caution">
    <text evidence="2">The sequence shown here is derived from an EMBL/GenBank/DDBJ whole genome shotgun (WGS) entry which is preliminary data.</text>
</comment>
<dbReference type="AlphaFoldDB" id="A0A6N6VIQ0"/>
<evidence type="ECO:0008006" key="4">
    <source>
        <dbReference type="Google" id="ProtNLM"/>
    </source>
</evidence>
<keyword evidence="1" id="KW-0812">Transmembrane</keyword>
<keyword evidence="1" id="KW-1133">Transmembrane helix</keyword>
<keyword evidence="1" id="KW-0472">Membrane</keyword>
<feature type="transmembrane region" description="Helical" evidence="1">
    <location>
        <begin position="7"/>
        <end position="26"/>
    </location>
</feature>
<sequence length="125" mass="12993">MPETPKILLIVCAALEAVVGLLMVAVPGRILARMLPGMVPGLDAIVVARLAGSALLSLGALAWFARNMTDPAALKPVLAALLVYNVLAAVNLFYQGAKIDSGAYAPGVIHLILSVALVYYLRQGA</sequence>
<name>A0A6N6VIQ0_9HYPH</name>
<gene>
    <name evidence="2" type="ORF">F2P47_11325</name>
</gene>
<dbReference type="Proteomes" id="UP000468901">
    <property type="component" value="Unassembled WGS sequence"/>
</dbReference>
<proteinExistence type="predicted"/>
<organism evidence="2 3">
    <name type="scientific">Parvibaculum sedimenti</name>
    <dbReference type="NCBI Taxonomy" id="2608632"/>
    <lineage>
        <taxon>Bacteria</taxon>
        <taxon>Pseudomonadati</taxon>
        <taxon>Pseudomonadota</taxon>
        <taxon>Alphaproteobacteria</taxon>
        <taxon>Hyphomicrobiales</taxon>
        <taxon>Parvibaculaceae</taxon>
        <taxon>Parvibaculum</taxon>
    </lineage>
</organism>
<dbReference type="RefSeq" id="WP_152216471.1">
    <property type="nucleotide sequence ID" value="NZ_JBAQYD010000276.1"/>
</dbReference>